<dbReference type="PANTHER" id="PTHR43433:SF5">
    <property type="entry name" value="AB HYDROLASE-1 DOMAIN-CONTAINING PROTEIN"/>
    <property type="match status" value="1"/>
</dbReference>
<dbReference type="SUPFAM" id="SSF53474">
    <property type="entry name" value="alpha/beta-Hydrolases"/>
    <property type="match status" value="1"/>
</dbReference>
<dbReference type="PANTHER" id="PTHR43433">
    <property type="entry name" value="HYDROLASE, ALPHA/BETA FOLD FAMILY PROTEIN"/>
    <property type="match status" value="1"/>
</dbReference>
<proteinExistence type="predicted"/>
<dbReference type="PRINTS" id="PR00111">
    <property type="entry name" value="ABHYDROLASE"/>
</dbReference>
<sequence length="190" mass="20145">MVAAHLVGMSLGGYVAQIAALKYPNRVLTLTLIASEPLGIEYQGEGIAPEFMEHFAGMGDLDWSDREAVTRFLLRISELSAGSVVPFDHHAPVGRIERELRRTSSMQSAFNHAMVGGELAPGMTAEALDLPVLVVHGSEDPIISVAAARTTAGAVAGSQLLILEGRGHELLEQDVGQIAAAVLRLAERPS</sequence>
<dbReference type="Proteomes" id="UP001156691">
    <property type="component" value="Unassembled WGS sequence"/>
</dbReference>
<gene>
    <name evidence="2" type="ORF">GCM10010862_31490</name>
</gene>
<evidence type="ECO:0000259" key="1">
    <source>
        <dbReference type="Pfam" id="PF00561"/>
    </source>
</evidence>
<dbReference type="InterPro" id="IPR000073">
    <property type="entry name" value="AB_hydrolase_1"/>
</dbReference>
<dbReference type="InterPro" id="IPR029058">
    <property type="entry name" value="AB_hydrolase_fold"/>
</dbReference>
<dbReference type="InterPro" id="IPR050471">
    <property type="entry name" value="AB_hydrolase"/>
</dbReference>
<evidence type="ECO:0000313" key="3">
    <source>
        <dbReference type="Proteomes" id="UP001156691"/>
    </source>
</evidence>
<feature type="domain" description="AB hydrolase-1" evidence="1">
    <location>
        <begin position="4"/>
        <end position="173"/>
    </location>
</feature>
<evidence type="ECO:0000313" key="2">
    <source>
        <dbReference type="EMBL" id="GLQ55890.1"/>
    </source>
</evidence>
<protein>
    <recommendedName>
        <fullName evidence="1">AB hydrolase-1 domain-containing protein</fullName>
    </recommendedName>
</protein>
<name>A0ABQ5W7H8_9HYPH</name>
<dbReference type="Pfam" id="PF00561">
    <property type="entry name" value="Abhydrolase_1"/>
    <property type="match status" value="1"/>
</dbReference>
<dbReference type="EMBL" id="BSNS01000014">
    <property type="protein sequence ID" value="GLQ55890.1"/>
    <property type="molecule type" value="Genomic_DNA"/>
</dbReference>
<dbReference type="Gene3D" id="3.40.50.1820">
    <property type="entry name" value="alpha/beta hydrolase"/>
    <property type="match status" value="1"/>
</dbReference>
<accession>A0ABQ5W7H8</accession>
<keyword evidence="3" id="KW-1185">Reference proteome</keyword>
<reference evidence="3" key="1">
    <citation type="journal article" date="2019" name="Int. J. Syst. Evol. Microbiol.">
        <title>The Global Catalogue of Microorganisms (GCM) 10K type strain sequencing project: providing services to taxonomists for standard genome sequencing and annotation.</title>
        <authorList>
            <consortium name="The Broad Institute Genomics Platform"/>
            <consortium name="The Broad Institute Genome Sequencing Center for Infectious Disease"/>
            <person name="Wu L."/>
            <person name="Ma J."/>
        </authorList>
    </citation>
    <scope>NUCLEOTIDE SEQUENCE [LARGE SCALE GENOMIC DNA]</scope>
    <source>
        <strain evidence="3">NBRC 112416</strain>
    </source>
</reference>
<comment type="caution">
    <text evidence="2">The sequence shown here is derived from an EMBL/GenBank/DDBJ whole genome shotgun (WGS) entry which is preliminary data.</text>
</comment>
<organism evidence="2 3">
    <name type="scientific">Devosia nitrariae</name>
    <dbReference type="NCBI Taxonomy" id="2071872"/>
    <lineage>
        <taxon>Bacteria</taxon>
        <taxon>Pseudomonadati</taxon>
        <taxon>Pseudomonadota</taxon>
        <taxon>Alphaproteobacteria</taxon>
        <taxon>Hyphomicrobiales</taxon>
        <taxon>Devosiaceae</taxon>
        <taxon>Devosia</taxon>
    </lineage>
</organism>